<protein>
    <submittedName>
        <fullName evidence="1">Uncharacterized protein</fullName>
    </submittedName>
</protein>
<sequence>MPDIVEVVGRRKTEAPLFPVLLLLQVFSAVQGLWLVITIAITTRRLFKTSSKTILTGPGDVRDGPSFMIDLLCNNYLNSCILDACSPATLIRLALSCRDAAEIVKAYIRLRFNVDRLLIPFFSDVAAFRVLQAETGMLISGSTALQFFLRTTYAYSDLDLYVHRDHRVVVGRYLLDSGYTFVPNNHQNPDFLEAVSQNSIDSVTGNYGRMYGVATVFTFQNAEFRTVQVILAVSSPLAVVLLYHSSAQTFAILLARTDFATPLACILNVISHDMAYCLYPRATLEDRCSLLLRPDEILDPIVMNKYVNRGFQFAICAREEDAAFLPGQLRWLGDKYCWRIPVNTSAIATVPEPDTLTNSSWRLVNTPRAKMEFDVLSSPGFQNVYIAGDSTVRAMFVAFSLFSKTLLENDIPYDFDVEFHRFCTFWLSKHSFADFSFEYPLNLPMLMTHLARIAL</sequence>
<comment type="caution">
    <text evidence="1">The sequence shown here is derived from an EMBL/GenBank/DDBJ whole genome shotgun (WGS) entry which is preliminary data.</text>
</comment>
<dbReference type="Proteomes" id="UP001148662">
    <property type="component" value="Unassembled WGS sequence"/>
</dbReference>
<evidence type="ECO:0000313" key="1">
    <source>
        <dbReference type="EMBL" id="KAJ3530464.1"/>
    </source>
</evidence>
<organism evidence="1 2">
    <name type="scientific">Phlebia brevispora</name>
    <dbReference type="NCBI Taxonomy" id="194682"/>
    <lineage>
        <taxon>Eukaryota</taxon>
        <taxon>Fungi</taxon>
        <taxon>Dikarya</taxon>
        <taxon>Basidiomycota</taxon>
        <taxon>Agaricomycotina</taxon>
        <taxon>Agaricomycetes</taxon>
        <taxon>Polyporales</taxon>
        <taxon>Meruliaceae</taxon>
        <taxon>Phlebia</taxon>
    </lineage>
</organism>
<name>A0ACC1S229_9APHY</name>
<gene>
    <name evidence="1" type="ORF">NM688_g7704</name>
</gene>
<accession>A0ACC1S229</accession>
<keyword evidence="2" id="KW-1185">Reference proteome</keyword>
<proteinExistence type="predicted"/>
<evidence type="ECO:0000313" key="2">
    <source>
        <dbReference type="Proteomes" id="UP001148662"/>
    </source>
</evidence>
<reference evidence="1" key="1">
    <citation type="submission" date="2022-07" db="EMBL/GenBank/DDBJ databases">
        <title>Genome Sequence of Phlebia brevispora.</title>
        <authorList>
            <person name="Buettner E."/>
        </authorList>
    </citation>
    <scope>NUCLEOTIDE SEQUENCE</scope>
    <source>
        <strain evidence="1">MPL23</strain>
    </source>
</reference>
<dbReference type="EMBL" id="JANHOG010001872">
    <property type="protein sequence ID" value="KAJ3530464.1"/>
    <property type="molecule type" value="Genomic_DNA"/>
</dbReference>